<dbReference type="CDD" id="cd12635">
    <property type="entry name" value="RRM2_CELF3_4_5_6"/>
    <property type="match status" value="1"/>
</dbReference>
<dbReference type="FunFam" id="3.30.70.330:FF:000007">
    <property type="entry name" value="CUGBP Elav-like family member 4 isoform 3"/>
    <property type="match status" value="1"/>
</dbReference>
<protein>
    <recommendedName>
        <fullName evidence="11">RRM domain-containing protein</fullName>
    </recommendedName>
</protein>
<accession>A0A8C4EHQ6</accession>
<dbReference type="CDD" id="cd12639">
    <property type="entry name" value="RRM3_CELF3_4_5_6"/>
    <property type="match status" value="1"/>
</dbReference>
<dbReference type="FunFam" id="3.30.70.330:FF:000010">
    <property type="entry name" value="CUGBP Elav-like family member 4 isoform 3"/>
    <property type="match status" value="1"/>
</dbReference>
<evidence type="ECO:0000256" key="4">
    <source>
        <dbReference type="ARBA" id="ARBA00022490"/>
    </source>
</evidence>
<keyword evidence="4" id="KW-0963">Cytoplasm</keyword>
<reference evidence="12" key="2">
    <citation type="submission" date="2025-09" db="UniProtKB">
        <authorList>
            <consortium name="Ensembl"/>
        </authorList>
    </citation>
    <scope>IDENTIFICATION</scope>
</reference>
<dbReference type="FunFam" id="3.30.70.330:FF:000069">
    <property type="entry name" value="CUGBP Elav-like family member 5 isoform X1"/>
    <property type="match status" value="1"/>
</dbReference>
<dbReference type="AlphaFoldDB" id="A0A8C4EHQ6"/>
<evidence type="ECO:0000259" key="11">
    <source>
        <dbReference type="PROSITE" id="PS50102"/>
    </source>
</evidence>
<dbReference type="Pfam" id="PF00076">
    <property type="entry name" value="RRM_1"/>
    <property type="match status" value="3"/>
</dbReference>
<proteinExistence type="inferred from homology"/>
<evidence type="ECO:0000256" key="1">
    <source>
        <dbReference type="ARBA" id="ARBA00004123"/>
    </source>
</evidence>
<dbReference type="InterPro" id="IPR035979">
    <property type="entry name" value="RBD_domain_sf"/>
</dbReference>
<feature type="domain" description="RRM" evidence="11">
    <location>
        <begin position="42"/>
        <end position="123"/>
    </location>
</feature>
<dbReference type="InterPro" id="IPR012677">
    <property type="entry name" value="Nucleotide-bd_a/b_plait_sf"/>
</dbReference>
<evidence type="ECO:0000256" key="6">
    <source>
        <dbReference type="ARBA" id="ARBA00022737"/>
    </source>
</evidence>
<evidence type="ECO:0000256" key="3">
    <source>
        <dbReference type="ARBA" id="ARBA00009621"/>
    </source>
</evidence>
<dbReference type="Gene3D" id="3.30.70.330">
    <property type="match status" value="3"/>
</dbReference>
<evidence type="ECO:0000313" key="12">
    <source>
        <dbReference type="Ensembl" id="ENSDLAP00005018696.2"/>
    </source>
</evidence>
<dbReference type="GO" id="GO:0003723">
    <property type="term" value="F:RNA binding"/>
    <property type="evidence" value="ECO:0007669"/>
    <property type="project" value="UniProtKB-UniRule"/>
</dbReference>
<dbReference type="InterPro" id="IPR034648">
    <property type="entry name" value="CELF3/4/5/6_RRM1"/>
</dbReference>
<feature type="domain" description="RRM" evidence="11">
    <location>
        <begin position="130"/>
        <end position="210"/>
    </location>
</feature>
<keyword evidence="13" id="KW-1185">Reference proteome</keyword>
<keyword evidence="7 9" id="KW-0694">RNA-binding</keyword>
<dbReference type="SMART" id="SM00360">
    <property type="entry name" value="RRM"/>
    <property type="match status" value="3"/>
</dbReference>
<organism evidence="12 13">
    <name type="scientific">Dicentrarchus labrax</name>
    <name type="common">European seabass</name>
    <name type="synonym">Morone labrax</name>
    <dbReference type="NCBI Taxonomy" id="13489"/>
    <lineage>
        <taxon>Eukaryota</taxon>
        <taxon>Metazoa</taxon>
        <taxon>Chordata</taxon>
        <taxon>Craniata</taxon>
        <taxon>Vertebrata</taxon>
        <taxon>Euteleostomi</taxon>
        <taxon>Actinopterygii</taxon>
        <taxon>Neopterygii</taxon>
        <taxon>Teleostei</taxon>
        <taxon>Neoteleostei</taxon>
        <taxon>Acanthomorphata</taxon>
        <taxon>Eupercaria</taxon>
        <taxon>Moronidae</taxon>
        <taxon>Dicentrarchus</taxon>
    </lineage>
</organism>
<evidence type="ECO:0000256" key="5">
    <source>
        <dbReference type="ARBA" id="ARBA00022664"/>
    </source>
</evidence>
<feature type="region of interest" description="Disordered" evidence="10">
    <location>
        <begin position="1"/>
        <end position="26"/>
    </location>
</feature>
<dbReference type="Proteomes" id="UP000694389">
    <property type="component" value="Unassembled WGS sequence"/>
</dbReference>
<dbReference type="Ensembl" id="ENSDLAT00005020143.2">
    <property type="protein sequence ID" value="ENSDLAP00005018696.2"/>
    <property type="gene ID" value="ENSDLAG00005008853.2"/>
</dbReference>
<reference evidence="12" key="1">
    <citation type="submission" date="2025-08" db="UniProtKB">
        <authorList>
            <consortium name="Ensembl"/>
        </authorList>
    </citation>
    <scope>IDENTIFICATION</scope>
</reference>
<name>A0A8C4EHQ6_DICLA</name>
<keyword evidence="8" id="KW-0539">Nucleus</keyword>
<comment type="subcellular location">
    <subcellularLocation>
        <location evidence="2">Cytoplasm</location>
    </subcellularLocation>
    <subcellularLocation>
        <location evidence="1">Nucleus</location>
    </subcellularLocation>
</comment>
<evidence type="ECO:0000256" key="7">
    <source>
        <dbReference type="ARBA" id="ARBA00022884"/>
    </source>
</evidence>
<dbReference type="GO" id="GO:0005737">
    <property type="term" value="C:cytoplasm"/>
    <property type="evidence" value="ECO:0007669"/>
    <property type="project" value="UniProtKB-SubCell"/>
</dbReference>
<dbReference type="CDD" id="cd12632">
    <property type="entry name" value="RRM1_CELF3_4_5_6"/>
    <property type="match status" value="1"/>
</dbReference>
<dbReference type="PROSITE" id="PS50102">
    <property type="entry name" value="RRM"/>
    <property type="match status" value="3"/>
</dbReference>
<comment type="similarity">
    <text evidence="3">Belongs to the CELF/BRUNOL family.</text>
</comment>
<dbReference type="GeneTree" id="ENSGT00940000154201"/>
<keyword evidence="5" id="KW-0507">mRNA processing</keyword>
<keyword evidence="6" id="KW-0677">Repeat</keyword>
<dbReference type="SUPFAM" id="SSF54928">
    <property type="entry name" value="RNA-binding domain, RBD"/>
    <property type="match status" value="2"/>
</dbReference>
<dbReference type="PANTHER" id="PTHR24012">
    <property type="entry name" value="RNA BINDING PROTEIN"/>
    <property type="match status" value="1"/>
</dbReference>
<evidence type="ECO:0000256" key="10">
    <source>
        <dbReference type="SAM" id="MobiDB-lite"/>
    </source>
</evidence>
<dbReference type="GO" id="GO:0005634">
    <property type="term" value="C:nucleus"/>
    <property type="evidence" value="ECO:0007669"/>
    <property type="project" value="UniProtKB-SubCell"/>
</dbReference>
<evidence type="ECO:0000256" key="8">
    <source>
        <dbReference type="ARBA" id="ARBA00023242"/>
    </source>
</evidence>
<dbReference type="GO" id="GO:0006397">
    <property type="term" value="P:mRNA processing"/>
    <property type="evidence" value="ECO:0007669"/>
    <property type="project" value="UniProtKB-KW"/>
</dbReference>
<evidence type="ECO:0000313" key="13">
    <source>
        <dbReference type="Proteomes" id="UP000694389"/>
    </source>
</evidence>
<gene>
    <name evidence="12" type="primary">celf6</name>
</gene>
<evidence type="ECO:0000256" key="9">
    <source>
        <dbReference type="PROSITE-ProRule" id="PRU00176"/>
    </source>
</evidence>
<feature type="domain" description="RRM" evidence="11">
    <location>
        <begin position="395"/>
        <end position="473"/>
    </location>
</feature>
<evidence type="ECO:0000256" key="2">
    <source>
        <dbReference type="ARBA" id="ARBA00004496"/>
    </source>
</evidence>
<sequence length="480" mass="51634">MATVTANGVQQENGFSTTNSAGRMNGLTIGQNTIPMKDHDAIKLFIGQIPRNLEEKDLKPLFEEFGKIYELTVLKDRFTGMHKGCAFLTYCARESALKAQSALHEQKTLPGMNRPIQVKPADSEGRGEDRKLFVGMLGKQQSEDDVRRLFETFGQIEECTVLRGPDGASKGCAFVKFSSHAEAQAAINSLHGGQTMPGASSSLVVKFADTDKERTLRRMHQMAGQLGIFSPMTIQFGAYGAYSHAMMQQQAALMAATQGSYLNPMAAIAAAQMQQMAAFNVNGLVATPMTPSSGTSTPPGISATAVPSIAAPIGVNGFSALPPQSNGQPTSEPIYTNGIHPYPAQSPTVADPLQQAYAGVQHYAGDPLSLTGHPLFTLPCNPPVVFLSSPGPEGCNLFIYHLPQEFGDAELMQMFLPFGNVISAKVFVDRATNQSKCFGFVSFDNPSSAQAAIQAMNGFQIGMKRLKVQLKRPKDANRPY</sequence>
<dbReference type="InterPro" id="IPR000504">
    <property type="entry name" value="RRM_dom"/>
</dbReference>